<keyword evidence="2" id="KW-1185">Reference proteome</keyword>
<proteinExistence type="predicted"/>
<evidence type="ECO:0000313" key="2">
    <source>
        <dbReference type="Proteomes" id="UP001066276"/>
    </source>
</evidence>
<sequence>MTLVKRVKQECWGLQEVGFSFLMRLRELHLSCIHAMPSTVDRIQLPMNQEASHPHTTMYTVKLTNRYNSLPQPLLSLPPETPLKWCTHYTISAAPEVAVTTVPSGFTVTASPR</sequence>
<gene>
    <name evidence="1" type="ORF">NDU88_006034</name>
</gene>
<name>A0AAV7NWZ4_PLEWA</name>
<reference evidence="1" key="1">
    <citation type="journal article" date="2022" name="bioRxiv">
        <title>Sequencing and chromosome-scale assembly of the giantPleurodeles waltlgenome.</title>
        <authorList>
            <person name="Brown T."/>
            <person name="Elewa A."/>
            <person name="Iarovenko S."/>
            <person name="Subramanian E."/>
            <person name="Araus A.J."/>
            <person name="Petzold A."/>
            <person name="Susuki M."/>
            <person name="Suzuki K.-i.T."/>
            <person name="Hayashi T."/>
            <person name="Toyoda A."/>
            <person name="Oliveira C."/>
            <person name="Osipova E."/>
            <person name="Leigh N.D."/>
            <person name="Simon A."/>
            <person name="Yun M.H."/>
        </authorList>
    </citation>
    <scope>NUCLEOTIDE SEQUENCE</scope>
    <source>
        <strain evidence="1">20211129_DDA</strain>
        <tissue evidence="1">Liver</tissue>
    </source>
</reference>
<dbReference type="Proteomes" id="UP001066276">
    <property type="component" value="Chromosome 8"/>
</dbReference>
<comment type="caution">
    <text evidence="1">The sequence shown here is derived from an EMBL/GenBank/DDBJ whole genome shotgun (WGS) entry which is preliminary data.</text>
</comment>
<accession>A0AAV7NWZ4</accession>
<organism evidence="1 2">
    <name type="scientific">Pleurodeles waltl</name>
    <name type="common">Iberian ribbed newt</name>
    <dbReference type="NCBI Taxonomy" id="8319"/>
    <lineage>
        <taxon>Eukaryota</taxon>
        <taxon>Metazoa</taxon>
        <taxon>Chordata</taxon>
        <taxon>Craniata</taxon>
        <taxon>Vertebrata</taxon>
        <taxon>Euteleostomi</taxon>
        <taxon>Amphibia</taxon>
        <taxon>Batrachia</taxon>
        <taxon>Caudata</taxon>
        <taxon>Salamandroidea</taxon>
        <taxon>Salamandridae</taxon>
        <taxon>Pleurodelinae</taxon>
        <taxon>Pleurodeles</taxon>
    </lineage>
</organism>
<dbReference type="EMBL" id="JANPWB010000012">
    <property type="protein sequence ID" value="KAJ1117838.1"/>
    <property type="molecule type" value="Genomic_DNA"/>
</dbReference>
<protein>
    <submittedName>
        <fullName evidence="1">Uncharacterized protein</fullName>
    </submittedName>
</protein>
<dbReference type="AlphaFoldDB" id="A0AAV7NWZ4"/>
<evidence type="ECO:0000313" key="1">
    <source>
        <dbReference type="EMBL" id="KAJ1117838.1"/>
    </source>
</evidence>